<dbReference type="InterPro" id="IPR000719">
    <property type="entry name" value="Prot_kinase_dom"/>
</dbReference>
<feature type="region of interest" description="Disordered" evidence="12">
    <location>
        <begin position="1"/>
        <end position="32"/>
    </location>
</feature>
<dbReference type="SUPFAM" id="SSF56112">
    <property type="entry name" value="Protein kinase-like (PK-like)"/>
    <property type="match status" value="1"/>
</dbReference>
<dbReference type="PROSITE" id="PS00108">
    <property type="entry name" value="PROTEIN_KINASE_ST"/>
    <property type="match status" value="1"/>
</dbReference>
<evidence type="ECO:0000256" key="1">
    <source>
        <dbReference type="ARBA" id="ARBA00009903"/>
    </source>
</evidence>
<keyword evidence="4" id="KW-0723">Serine/threonine-protein kinase</keyword>
<keyword evidence="6" id="KW-0547">Nucleotide-binding</keyword>
<evidence type="ECO:0000256" key="8">
    <source>
        <dbReference type="ARBA" id="ARBA00022840"/>
    </source>
</evidence>
<evidence type="ECO:0000313" key="14">
    <source>
        <dbReference type="EMBL" id="CAI9723346.1"/>
    </source>
</evidence>
<evidence type="ECO:0000256" key="4">
    <source>
        <dbReference type="ARBA" id="ARBA00022527"/>
    </source>
</evidence>
<dbReference type="GO" id="GO:0004674">
    <property type="term" value="F:protein serine/threonine kinase activity"/>
    <property type="evidence" value="ECO:0007669"/>
    <property type="project" value="UniProtKB-KW"/>
</dbReference>
<evidence type="ECO:0000256" key="7">
    <source>
        <dbReference type="ARBA" id="ARBA00022777"/>
    </source>
</evidence>
<evidence type="ECO:0000259" key="13">
    <source>
        <dbReference type="SMART" id="SM00220"/>
    </source>
</evidence>
<evidence type="ECO:0000256" key="12">
    <source>
        <dbReference type="SAM" id="MobiDB-lite"/>
    </source>
</evidence>
<proteinExistence type="inferred from homology"/>
<dbReference type="GO" id="GO:0035556">
    <property type="term" value="P:intracellular signal transduction"/>
    <property type="evidence" value="ECO:0007669"/>
    <property type="project" value="TreeGrafter"/>
</dbReference>
<evidence type="ECO:0000256" key="2">
    <source>
        <dbReference type="ARBA" id="ARBA00012513"/>
    </source>
</evidence>
<sequence length="229" mass="25426">MSESISGSDSSTGKDNSSAFEGDDEEEVKDTSVKKIPQIEDFSFIKPISRGAFGKVFLGCKKENPEKLYAIKVMKRDYMINKNLIRQVMMERNALAVSRSPFIVQLYYSLQSNKNIFLVMEYMIGGDMKNLLAVCGYFDEHMAIVYVAEVTLALEFLHSLGIIHRDLKPDNMLISNEGHIKLTDFGLCEVTINTMLVLAAAAALPPASSVIVVSHIASADLVTLLLLFF</sequence>
<evidence type="ECO:0000256" key="5">
    <source>
        <dbReference type="ARBA" id="ARBA00022679"/>
    </source>
</evidence>
<protein>
    <recommendedName>
        <fullName evidence="3">Serine/threonine-protein kinase greatwall</fullName>
        <ecNumber evidence="2">2.7.11.1</ecNumber>
    </recommendedName>
    <alternativeName>
        <fullName evidence="9">Microtubule-associated serine/threonine-protein kinase-like</fullName>
    </alternativeName>
</protein>
<dbReference type="AlphaFoldDB" id="A0AA36AW18"/>
<evidence type="ECO:0000256" key="11">
    <source>
        <dbReference type="ARBA" id="ARBA00048679"/>
    </source>
</evidence>
<dbReference type="InterPro" id="IPR008271">
    <property type="entry name" value="Ser/Thr_kinase_AS"/>
</dbReference>
<organism evidence="14 15">
    <name type="scientific">Octopus vulgaris</name>
    <name type="common">Common octopus</name>
    <dbReference type="NCBI Taxonomy" id="6645"/>
    <lineage>
        <taxon>Eukaryota</taxon>
        <taxon>Metazoa</taxon>
        <taxon>Spiralia</taxon>
        <taxon>Lophotrochozoa</taxon>
        <taxon>Mollusca</taxon>
        <taxon>Cephalopoda</taxon>
        <taxon>Coleoidea</taxon>
        <taxon>Octopodiformes</taxon>
        <taxon>Octopoda</taxon>
        <taxon>Incirrata</taxon>
        <taxon>Octopodidae</taxon>
        <taxon>Octopus</taxon>
    </lineage>
</organism>
<comment type="catalytic activity">
    <reaction evidence="10">
        <text>L-threonyl-[protein] + ATP = O-phospho-L-threonyl-[protein] + ADP + H(+)</text>
        <dbReference type="Rhea" id="RHEA:46608"/>
        <dbReference type="Rhea" id="RHEA-COMP:11060"/>
        <dbReference type="Rhea" id="RHEA-COMP:11605"/>
        <dbReference type="ChEBI" id="CHEBI:15378"/>
        <dbReference type="ChEBI" id="CHEBI:30013"/>
        <dbReference type="ChEBI" id="CHEBI:30616"/>
        <dbReference type="ChEBI" id="CHEBI:61977"/>
        <dbReference type="ChEBI" id="CHEBI:456216"/>
        <dbReference type="EC" id="2.7.11.1"/>
    </reaction>
</comment>
<dbReference type="Gene3D" id="3.30.200.20">
    <property type="entry name" value="Phosphorylase Kinase, domain 1"/>
    <property type="match status" value="1"/>
</dbReference>
<evidence type="ECO:0000313" key="15">
    <source>
        <dbReference type="Proteomes" id="UP001162480"/>
    </source>
</evidence>
<feature type="domain" description="Protein kinase" evidence="13">
    <location>
        <begin position="42"/>
        <end position="229"/>
    </location>
</feature>
<dbReference type="EMBL" id="OX597818">
    <property type="protein sequence ID" value="CAI9723346.1"/>
    <property type="molecule type" value="Genomic_DNA"/>
</dbReference>
<reference evidence="14" key="1">
    <citation type="submission" date="2023-08" db="EMBL/GenBank/DDBJ databases">
        <authorList>
            <person name="Alioto T."/>
            <person name="Alioto T."/>
            <person name="Gomez Garrido J."/>
        </authorList>
    </citation>
    <scope>NUCLEOTIDE SEQUENCE</scope>
</reference>
<evidence type="ECO:0000256" key="9">
    <source>
        <dbReference type="ARBA" id="ARBA00033099"/>
    </source>
</evidence>
<dbReference type="FunFam" id="3.30.200.20:FF:000550">
    <property type="entry name" value="Serine/threonine-protein kinase greatwall"/>
    <property type="match status" value="1"/>
</dbReference>
<dbReference type="PANTHER" id="PTHR24356:SF1">
    <property type="entry name" value="SERINE_THREONINE-PROTEIN KINASE GREATWALL"/>
    <property type="match status" value="1"/>
</dbReference>
<dbReference type="Proteomes" id="UP001162480">
    <property type="component" value="Chromosome 5"/>
</dbReference>
<dbReference type="FunFam" id="1.10.510.10:FF:000604">
    <property type="entry name" value="AGC protein kinase"/>
    <property type="match status" value="1"/>
</dbReference>
<dbReference type="GO" id="GO:0005524">
    <property type="term" value="F:ATP binding"/>
    <property type="evidence" value="ECO:0007669"/>
    <property type="project" value="UniProtKB-KW"/>
</dbReference>
<keyword evidence="15" id="KW-1185">Reference proteome</keyword>
<feature type="compositionally biased region" description="Low complexity" evidence="12">
    <location>
        <begin position="1"/>
        <end position="11"/>
    </location>
</feature>
<dbReference type="PANTHER" id="PTHR24356">
    <property type="entry name" value="SERINE/THREONINE-PROTEIN KINASE"/>
    <property type="match status" value="1"/>
</dbReference>
<dbReference type="InterPro" id="IPR011009">
    <property type="entry name" value="Kinase-like_dom_sf"/>
</dbReference>
<dbReference type="GO" id="GO:0005634">
    <property type="term" value="C:nucleus"/>
    <property type="evidence" value="ECO:0007669"/>
    <property type="project" value="TreeGrafter"/>
</dbReference>
<dbReference type="InterPro" id="IPR050236">
    <property type="entry name" value="Ser_Thr_kinase_AGC"/>
</dbReference>
<comment type="similarity">
    <text evidence="1">Belongs to the protein kinase superfamily. AGC Ser/Thr protein kinase family.</text>
</comment>
<comment type="catalytic activity">
    <reaction evidence="11">
        <text>L-seryl-[protein] + ATP = O-phospho-L-seryl-[protein] + ADP + H(+)</text>
        <dbReference type="Rhea" id="RHEA:17989"/>
        <dbReference type="Rhea" id="RHEA-COMP:9863"/>
        <dbReference type="Rhea" id="RHEA-COMP:11604"/>
        <dbReference type="ChEBI" id="CHEBI:15378"/>
        <dbReference type="ChEBI" id="CHEBI:29999"/>
        <dbReference type="ChEBI" id="CHEBI:30616"/>
        <dbReference type="ChEBI" id="CHEBI:83421"/>
        <dbReference type="ChEBI" id="CHEBI:456216"/>
        <dbReference type="EC" id="2.7.11.1"/>
    </reaction>
</comment>
<evidence type="ECO:0000256" key="10">
    <source>
        <dbReference type="ARBA" id="ARBA00047899"/>
    </source>
</evidence>
<dbReference type="Pfam" id="PF00069">
    <property type="entry name" value="Pkinase"/>
    <property type="match status" value="1"/>
</dbReference>
<evidence type="ECO:0000256" key="3">
    <source>
        <dbReference type="ARBA" id="ARBA00022148"/>
    </source>
</evidence>
<dbReference type="EC" id="2.7.11.1" evidence="2"/>
<dbReference type="Gene3D" id="1.10.510.10">
    <property type="entry name" value="Transferase(Phosphotransferase) domain 1"/>
    <property type="match status" value="1"/>
</dbReference>
<keyword evidence="7" id="KW-0418">Kinase</keyword>
<gene>
    <name evidence="14" type="ORF">OCTVUL_1B025335</name>
</gene>
<dbReference type="SMART" id="SM00220">
    <property type="entry name" value="S_TKc"/>
    <property type="match status" value="1"/>
</dbReference>
<keyword evidence="5" id="KW-0808">Transferase</keyword>
<name>A0AA36AW18_OCTVU</name>
<keyword evidence="8" id="KW-0067">ATP-binding</keyword>
<accession>A0AA36AW18</accession>
<evidence type="ECO:0000256" key="6">
    <source>
        <dbReference type="ARBA" id="ARBA00022741"/>
    </source>
</evidence>